<dbReference type="InterPro" id="IPR051044">
    <property type="entry name" value="MAG_DAG_Lipase"/>
</dbReference>
<organism evidence="2 3">
    <name type="scientific">Actinomadura rubteroloni</name>
    <dbReference type="NCBI Taxonomy" id="1926885"/>
    <lineage>
        <taxon>Bacteria</taxon>
        <taxon>Bacillati</taxon>
        <taxon>Actinomycetota</taxon>
        <taxon>Actinomycetes</taxon>
        <taxon>Streptosporangiales</taxon>
        <taxon>Thermomonosporaceae</taxon>
        <taxon>Actinomadura</taxon>
    </lineage>
</organism>
<feature type="domain" description="Serine aminopeptidase S33" evidence="1">
    <location>
        <begin position="22"/>
        <end position="267"/>
    </location>
</feature>
<dbReference type="PANTHER" id="PTHR11614">
    <property type="entry name" value="PHOSPHOLIPASE-RELATED"/>
    <property type="match status" value="1"/>
</dbReference>
<accession>A0A2P4UF90</accession>
<dbReference type="Gene3D" id="3.40.50.1820">
    <property type="entry name" value="alpha/beta hydrolase"/>
    <property type="match status" value="1"/>
</dbReference>
<dbReference type="SUPFAM" id="SSF53474">
    <property type="entry name" value="alpha/beta-Hydrolases"/>
    <property type="match status" value="1"/>
</dbReference>
<dbReference type="InterPro" id="IPR022742">
    <property type="entry name" value="Hydrolase_4"/>
</dbReference>
<dbReference type="AlphaFoldDB" id="A0A2P4UF90"/>
<comment type="caution">
    <text evidence="2">The sequence shown here is derived from an EMBL/GenBank/DDBJ whole genome shotgun (WGS) entry which is preliminary data.</text>
</comment>
<dbReference type="EMBL" id="MTBP01000003">
    <property type="protein sequence ID" value="POM23682.1"/>
    <property type="molecule type" value="Genomic_DNA"/>
</dbReference>
<dbReference type="Proteomes" id="UP000242367">
    <property type="component" value="Unassembled WGS sequence"/>
</dbReference>
<dbReference type="InterPro" id="IPR029058">
    <property type="entry name" value="AB_hydrolase_fold"/>
</dbReference>
<reference evidence="2 3" key="1">
    <citation type="journal article" date="2017" name="Chemistry">
        <title>Isolation, Biosynthesis and Chemical Modifications of Rubterolones A-F: Rare Tropolone Alkaloids from Actinomadura sp. 5-2.</title>
        <authorList>
            <person name="Guo H."/>
            <person name="Benndorf R."/>
            <person name="Leichnitz D."/>
            <person name="Klassen J.L."/>
            <person name="Vollmers J."/>
            <person name="Gorls H."/>
            <person name="Steinacker M."/>
            <person name="Weigel C."/>
            <person name="Dahse H.M."/>
            <person name="Kaster A.K."/>
            <person name="de Beer Z.W."/>
            <person name="Poulsen M."/>
            <person name="Beemelmanns C."/>
        </authorList>
    </citation>
    <scope>NUCLEOTIDE SEQUENCE [LARGE SCALE GENOMIC DNA]</scope>
    <source>
        <strain evidence="2 3">5-2</strain>
    </source>
</reference>
<name>A0A2P4UF90_9ACTN</name>
<evidence type="ECO:0000313" key="2">
    <source>
        <dbReference type="EMBL" id="POM23682.1"/>
    </source>
</evidence>
<dbReference type="Pfam" id="PF12146">
    <property type="entry name" value="Hydrolase_4"/>
    <property type="match status" value="1"/>
</dbReference>
<evidence type="ECO:0000313" key="3">
    <source>
        <dbReference type="Proteomes" id="UP000242367"/>
    </source>
</evidence>
<evidence type="ECO:0000259" key="1">
    <source>
        <dbReference type="Pfam" id="PF12146"/>
    </source>
</evidence>
<protein>
    <submittedName>
        <fullName evidence="2">Phospholipase YtpA</fullName>
        <ecNumber evidence="2">3.1.1.-</ecNumber>
    </submittedName>
</protein>
<dbReference type="GO" id="GO:0016787">
    <property type="term" value="F:hydrolase activity"/>
    <property type="evidence" value="ECO:0007669"/>
    <property type="project" value="UniProtKB-KW"/>
</dbReference>
<keyword evidence="3" id="KW-1185">Reference proteome</keyword>
<sequence length="285" mass="31157">MFTFSSTDGVEVHVHVWEPDGEARGIVQIAHGVGEHAERYTRFAEILAARGYAVYANDHRGHGRTLKGAPGDLGDDGWNLLVADMAALSEQVRERHPGHPLVLLGHSMGSFAAQQYVLDHADQIAGLILSGTTAVDGLLERMVAVLAEDPEADPMAAFNRPFEPGRTGFEWLSRDEAQVDAYVADPLCGFGLDDRATGDLFTAAVRLAEPTGIPADLPVYVVVGTDDPLNAGLELSDLLVERYRNAGLTDLTYRKYQDARHEVLNELNRDDVERDLVTWIDRVTG</sequence>
<gene>
    <name evidence="2" type="primary">ytpA</name>
    <name evidence="2" type="ORF">BTM25_48430</name>
</gene>
<proteinExistence type="predicted"/>
<dbReference type="EC" id="3.1.1.-" evidence="2"/>
<dbReference type="RefSeq" id="WP_103565267.1">
    <property type="nucleotide sequence ID" value="NZ_MTBP01000003.1"/>
</dbReference>
<keyword evidence="2" id="KW-0378">Hydrolase</keyword>